<evidence type="ECO:0000313" key="2">
    <source>
        <dbReference type="Proteomes" id="UP001202180"/>
    </source>
</evidence>
<name>A0ABT0HP96_9BACT</name>
<dbReference type="RefSeq" id="WP_248478607.1">
    <property type="nucleotide sequence ID" value="NZ_JALPRF010000003.1"/>
</dbReference>
<gene>
    <name evidence="1" type="ORF">M0L20_19175</name>
</gene>
<proteinExistence type="predicted"/>
<evidence type="ECO:0000313" key="1">
    <source>
        <dbReference type="EMBL" id="MCK8493997.1"/>
    </source>
</evidence>
<organism evidence="1 2">
    <name type="scientific">Spirosoma liriopis</name>
    <dbReference type="NCBI Taxonomy" id="2937440"/>
    <lineage>
        <taxon>Bacteria</taxon>
        <taxon>Pseudomonadati</taxon>
        <taxon>Bacteroidota</taxon>
        <taxon>Cytophagia</taxon>
        <taxon>Cytophagales</taxon>
        <taxon>Cytophagaceae</taxon>
        <taxon>Spirosoma</taxon>
    </lineage>
</organism>
<dbReference type="EMBL" id="JALPRF010000003">
    <property type="protein sequence ID" value="MCK8493997.1"/>
    <property type="molecule type" value="Genomic_DNA"/>
</dbReference>
<protein>
    <submittedName>
        <fullName evidence="1">Uncharacterized protein</fullName>
    </submittedName>
</protein>
<sequence length="132" mass="14996">MPDRSNKYSDTFTEQQYASIIADWVEAMKQLQQWYNLLDTAIDGQSNPYGSENSREEKGKTAVADLIKLRTKIDDGLIRLTKEVSADDKAANVPLELLRLVEHTETVLLWCIEVKQVLGMNSGSEYQWISAN</sequence>
<keyword evidence="2" id="KW-1185">Reference proteome</keyword>
<accession>A0ABT0HP96</accession>
<reference evidence="1 2" key="1">
    <citation type="submission" date="2022-04" db="EMBL/GenBank/DDBJ databases">
        <title>Spirosoma sp. strain RP8 genome sequencing and assembly.</title>
        <authorList>
            <person name="Jung Y."/>
        </authorList>
    </citation>
    <scope>NUCLEOTIDE SEQUENCE [LARGE SCALE GENOMIC DNA]</scope>
    <source>
        <strain evidence="1 2">RP8</strain>
    </source>
</reference>
<comment type="caution">
    <text evidence="1">The sequence shown here is derived from an EMBL/GenBank/DDBJ whole genome shotgun (WGS) entry which is preliminary data.</text>
</comment>
<dbReference type="Proteomes" id="UP001202180">
    <property type="component" value="Unassembled WGS sequence"/>
</dbReference>